<dbReference type="Proteomes" id="UP001372338">
    <property type="component" value="Unassembled WGS sequence"/>
</dbReference>
<feature type="region of interest" description="Disordered" evidence="1">
    <location>
        <begin position="272"/>
        <end position="305"/>
    </location>
</feature>
<sequence>MVAAPTGVQSPTESGGPSTNEEDPWKEENQHEINDNINANSQKEKEMAENFFGPWMLVKKPLKRKEKIWGNIYEMNGKKISTETNSRKKVATGSKFRYEILESEDDTETEQEIEQNELSNVDEIPMEQMNSPKVGQQGKMKNKASKIEKVRSSLGGKNPQNRSAKPIQNHPISKKILGPAKTFVKGPRPGQEKELVPNVEGKPSRNQHKLVMETDRSTKKQMELDVLRRMNYIQNEKKDEIGVVMTEVVLPNKETLEFVHRRAMAAENQSLVVKPPDPNQHTSMDICSDVKIDSQDGRNGDYSPT</sequence>
<accession>A0AAN9EAG5</accession>
<feature type="compositionally biased region" description="Acidic residues" evidence="1">
    <location>
        <begin position="101"/>
        <end position="115"/>
    </location>
</feature>
<feature type="compositionally biased region" description="Polar residues" evidence="1">
    <location>
        <begin position="7"/>
        <end position="19"/>
    </location>
</feature>
<dbReference type="AlphaFoldDB" id="A0AAN9EAG5"/>
<dbReference type="EMBL" id="JAYWIO010000007">
    <property type="protein sequence ID" value="KAK7251906.1"/>
    <property type="molecule type" value="Genomic_DNA"/>
</dbReference>
<name>A0AAN9EAG5_CROPI</name>
<organism evidence="2 3">
    <name type="scientific">Crotalaria pallida</name>
    <name type="common">Smooth rattlebox</name>
    <name type="synonym">Crotalaria striata</name>
    <dbReference type="NCBI Taxonomy" id="3830"/>
    <lineage>
        <taxon>Eukaryota</taxon>
        <taxon>Viridiplantae</taxon>
        <taxon>Streptophyta</taxon>
        <taxon>Embryophyta</taxon>
        <taxon>Tracheophyta</taxon>
        <taxon>Spermatophyta</taxon>
        <taxon>Magnoliopsida</taxon>
        <taxon>eudicotyledons</taxon>
        <taxon>Gunneridae</taxon>
        <taxon>Pentapetalae</taxon>
        <taxon>rosids</taxon>
        <taxon>fabids</taxon>
        <taxon>Fabales</taxon>
        <taxon>Fabaceae</taxon>
        <taxon>Papilionoideae</taxon>
        <taxon>50 kb inversion clade</taxon>
        <taxon>genistoids sensu lato</taxon>
        <taxon>core genistoids</taxon>
        <taxon>Crotalarieae</taxon>
        <taxon>Crotalaria</taxon>
    </lineage>
</organism>
<reference evidence="2 3" key="1">
    <citation type="submission" date="2024-01" db="EMBL/GenBank/DDBJ databases">
        <title>The genomes of 5 underutilized Papilionoideae crops provide insights into root nodulation and disease resistanc.</title>
        <authorList>
            <person name="Yuan L."/>
        </authorList>
    </citation>
    <scope>NUCLEOTIDE SEQUENCE [LARGE SCALE GENOMIC DNA]</scope>
    <source>
        <strain evidence="2">ZHUSHIDOU_FW_LH</strain>
        <tissue evidence="2">Leaf</tissue>
    </source>
</reference>
<feature type="compositionally biased region" description="Basic and acidic residues" evidence="1">
    <location>
        <begin position="288"/>
        <end position="299"/>
    </location>
</feature>
<proteinExistence type="predicted"/>
<keyword evidence="3" id="KW-1185">Reference proteome</keyword>
<evidence type="ECO:0000256" key="1">
    <source>
        <dbReference type="SAM" id="MobiDB-lite"/>
    </source>
</evidence>
<feature type="region of interest" description="Disordered" evidence="1">
    <location>
        <begin position="1"/>
        <end position="44"/>
    </location>
</feature>
<evidence type="ECO:0000313" key="2">
    <source>
        <dbReference type="EMBL" id="KAK7251906.1"/>
    </source>
</evidence>
<gene>
    <name evidence="2" type="ORF">RIF29_35509</name>
</gene>
<feature type="region of interest" description="Disordered" evidence="1">
    <location>
        <begin position="101"/>
        <end position="218"/>
    </location>
</feature>
<protein>
    <submittedName>
        <fullName evidence="2">Uncharacterized protein</fullName>
    </submittedName>
</protein>
<evidence type="ECO:0000313" key="3">
    <source>
        <dbReference type="Proteomes" id="UP001372338"/>
    </source>
</evidence>
<comment type="caution">
    <text evidence="2">The sequence shown here is derived from an EMBL/GenBank/DDBJ whole genome shotgun (WGS) entry which is preliminary data.</text>
</comment>